<name>A0A820YSW5_9BILA</name>
<organism evidence="1 2">
    <name type="scientific">Rotaria socialis</name>
    <dbReference type="NCBI Taxonomy" id="392032"/>
    <lineage>
        <taxon>Eukaryota</taxon>
        <taxon>Metazoa</taxon>
        <taxon>Spiralia</taxon>
        <taxon>Gnathifera</taxon>
        <taxon>Rotifera</taxon>
        <taxon>Eurotatoria</taxon>
        <taxon>Bdelloidea</taxon>
        <taxon>Philodinida</taxon>
        <taxon>Philodinidae</taxon>
        <taxon>Rotaria</taxon>
    </lineage>
</organism>
<feature type="non-terminal residue" evidence="1">
    <location>
        <position position="1"/>
    </location>
</feature>
<dbReference type="AlphaFoldDB" id="A0A820YSW5"/>
<comment type="caution">
    <text evidence="1">The sequence shown here is derived from an EMBL/GenBank/DDBJ whole genome shotgun (WGS) entry which is preliminary data.</text>
</comment>
<protein>
    <submittedName>
        <fullName evidence="1">Uncharacterized protein</fullName>
    </submittedName>
</protein>
<evidence type="ECO:0000313" key="1">
    <source>
        <dbReference type="EMBL" id="CAF4552743.1"/>
    </source>
</evidence>
<proteinExistence type="predicted"/>
<accession>A0A820YSW5</accession>
<dbReference type="EMBL" id="CAJOBP010009453">
    <property type="protein sequence ID" value="CAF4552743.1"/>
    <property type="molecule type" value="Genomic_DNA"/>
</dbReference>
<dbReference type="Proteomes" id="UP000663873">
    <property type="component" value="Unassembled WGS sequence"/>
</dbReference>
<sequence length="73" mass="8383">MISKESTFTIGGNYPLIDRSFNTLSNLLDDPLPNNNEYEQQQQQQRSMMMMNGTTNLPQWSMPQINFASTPIL</sequence>
<keyword evidence="2" id="KW-1185">Reference proteome</keyword>
<evidence type="ECO:0000313" key="2">
    <source>
        <dbReference type="Proteomes" id="UP000663873"/>
    </source>
</evidence>
<gene>
    <name evidence="1" type="ORF">UJA718_LOCUS29468</name>
</gene>
<reference evidence="1" key="1">
    <citation type="submission" date="2021-02" db="EMBL/GenBank/DDBJ databases">
        <authorList>
            <person name="Nowell W R."/>
        </authorList>
    </citation>
    <scope>NUCLEOTIDE SEQUENCE</scope>
</reference>